<name>X1LE79_9ZZZZ</name>
<comment type="caution">
    <text evidence="1">The sequence shown here is derived from an EMBL/GenBank/DDBJ whole genome shotgun (WGS) entry which is preliminary data.</text>
</comment>
<accession>X1LE79</accession>
<feature type="non-terminal residue" evidence="1">
    <location>
        <position position="1"/>
    </location>
</feature>
<evidence type="ECO:0008006" key="2">
    <source>
        <dbReference type="Google" id="ProtNLM"/>
    </source>
</evidence>
<gene>
    <name evidence="1" type="ORF">S06H3_14079</name>
</gene>
<protein>
    <recommendedName>
        <fullName evidence="2">DUF5655 domain-containing protein</fullName>
    </recommendedName>
</protein>
<dbReference type="AlphaFoldDB" id="X1LE79"/>
<proteinExistence type="predicted"/>
<evidence type="ECO:0000313" key="1">
    <source>
        <dbReference type="EMBL" id="GAI17597.1"/>
    </source>
</evidence>
<reference evidence="1" key="1">
    <citation type="journal article" date="2014" name="Front. Microbiol.">
        <title>High frequency of phylogenetically diverse reductive dehalogenase-homologous genes in deep subseafloor sedimentary metagenomes.</title>
        <authorList>
            <person name="Kawai M."/>
            <person name="Futagami T."/>
            <person name="Toyoda A."/>
            <person name="Takaki Y."/>
            <person name="Nishi S."/>
            <person name="Hori S."/>
            <person name="Arai W."/>
            <person name="Tsubouchi T."/>
            <person name="Morono Y."/>
            <person name="Uchiyama I."/>
            <person name="Ito T."/>
            <person name="Fujiyama A."/>
            <person name="Inagaki F."/>
            <person name="Takami H."/>
        </authorList>
    </citation>
    <scope>NUCLEOTIDE SEQUENCE</scope>
    <source>
        <strain evidence="1">Expedition CK06-06</strain>
    </source>
</reference>
<sequence>KIDEQIFRKYAKTAVTYYSPEKNFVYLKFRKSLMVLNIYVNQEQIKGAKPITYHENWGIVRVESENDLHSVLAAIRKSYELMKKAISNNINTGWYAVTPREKMTWLKTTNDDDQSDEPET</sequence>
<dbReference type="EMBL" id="BARV01006880">
    <property type="protein sequence ID" value="GAI17597.1"/>
    <property type="molecule type" value="Genomic_DNA"/>
</dbReference>
<organism evidence="1">
    <name type="scientific">marine sediment metagenome</name>
    <dbReference type="NCBI Taxonomy" id="412755"/>
    <lineage>
        <taxon>unclassified sequences</taxon>
        <taxon>metagenomes</taxon>
        <taxon>ecological metagenomes</taxon>
    </lineage>
</organism>